<evidence type="ECO:0000313" key="1">
    <source>
        <dbReference type="EMBL" id="SVE06786.1"/>
    </source>
</evidence>
<organism evidence="1">
    <name type="scientific">marine metagenome</name>
    <dbReference type="NCBI Taxonomy" id="408172"/>
    <lineage>
        <taxon>unclassified sequences</taxon>
        <taxon>metagenomes</taxon>
        <taxon>ecological metagenomes</taxon>
    </lineage>
</organism>
<name>A0A383AFU5_9ZZZZ</name>
<sequence>MTSGAVLWKERQSFSRFRTNDTFGASCGPSEHRVIFAS</sequence>
<dbReference type="EMBL" id="UINC01191911">
    <property type="protein sequence ID" value="SVE06786.1"/>
    <property type="molecule type" value="Genomic_DNA"/>
</dbReference>
<accession>A0A383AFU5</accession>
<dbReference type="AlphaFoldDB" id="A0A383AFU5"/>
<protein>
    <submittedName>
        <fullName evidence="1">Uncharacterized protein</fullName>
    </submittedName>
</protein>
<gene>
    <name evidence="1" type="ORF">METZ01_LOCUS459640</name>
</gene>
<reference evidence="1" key="1">
    <citation type="submission" date="2018-05" db="EMBL/GenBank/DDBJ databases">
        <authorList>
            <person name="Lanie J.A."/>
            <person name="Ng W.-L."/>
            <person name="Kazmierczak K.M."/>
            <person name="Andrzejewski T.M."/>
            <person name="Davidsen T.M."/>
            <person name="Wayne K.J."/>
            <person name="Tettelin H."/>
            <person name="Glass J.I."/>
            <person name="Rusch D."/>
            <person name="Podicherti R."/>
            <person name="Tsui H.-C.T."/>
            <person name="Winkler M.E."/>
        </authorList>
    </citation>
    <scope>NUCLEOTIDE SEQUENCE</scope>
</reference>
<proteinExistence type="predicted"/>